<dbReference type="PROSITE" id="PS00028">
    <property type="entry name" value="ZINC_FINGER_C2H2_1"/>
    <property type="match status" value="10"/>
</dbReference>
<dbReference type="InterPro" id="IPR036236">
    <property type="entry name" value="Znf_C2H2_sf"/>
</dbReference>
<keyword evidence="10" id="KW-0539">Nucleus</keyword>
<evidence type="ECO:0000256" key="7">
    <source>
        <dbReference type="ARBA" id="ARBA00023015"/>
    </source>
</evidence>
<keyword evidence="7" id="KW-0805">Transcription regulation</keyword>
<evidence type="ECO:0000256" key="2">
    <source>
        <dbReference type="ARBA" id="ARBA00006991"/>
    </source>
</evidence>
<evidence type="ECO:0000256" key="3">
    <source>
        <dbReference type="ARBA" id="ARBA00022723"/>
    </source>
</evidence>
<feature type="compositionally biased region" description="Basic and acidic residues" evidence="13">
    <location>
        <begin position="1126"/>
        <end position="1135"/>
    </location>
</feature>
<comment type="similarity">
    <text evidence="2">Belongs to the krueppel C2H2-type zinc-finger protein family.</text>
</comment>
<keyword evidence="8" id="KW-0238">DNA-binding</keyword>
<feature type="region of interest" description="Disordered" evidence="13">
    <location>
        <begin position="780"/>
        <end position="806"/>
    </location>
</feature>
<feature type="compositionally biased region" description="Low complexity" evidence="13">
    <location>
        <begin position="791"/>
        <end position="806"/>
    </location>
</feature>
<sequence length="1156" mass="130679">MDESSQGSVEMIEDVEMVTPHVEKLGGTMRDEYLHTQCIDIQRVHGGSPAGTLLTTTDLMQAHLHPQMVEEFSTHGGQEYYEHHILQEHDLADPDRHLVELQTVVEEPQNLSSPVTVVGEKGGIAAMLSAYIQTSSDMTSTQHIIIDSSDRSLKMFPQHRLPSMSQLPPLKKALTNSTIRSRYLRPQSHHSLDEEVTLTPMTNTHHSLDGTNVIVGQHIVQDETSDGHHRILATTDADGHTILVEDPISSGHRLITQDNQRILVAQDATMAHRYGLLTNLTTSNGSHRLTTSLNGHRMLDVPSDHTTRYITHQEASVVTSMASQRLITQPHQNQVQTQAEIDVAERLLDEESPEHQMLVQEQLIHVVLDQNAQAELGVVVPTPGQRVLLQGPEGWTTLDPASCEPETADHDSRDTTMVEIQDQGLIVKHEEVDLAEAMVEEVEGLDGSAEIGEGSDGDAPIEDDSDFDGEGDMRTSRRSLPHKKRLSKKLRNPRKAQSESPLPRTVHAKCYKCNKCGEQFETQAAYAAHRITHNQDSKKGLSYSCEICGKTIPNQLKFFEHLKVHYEPVTGTFLGNITPAADESVNVENGTGHSKVTDRNVNSPAVVIKDNTQRVQQHIVELQQPQQPSQQQHNLQPLVQDHAQQQTHHQVLQQHNQRLVQRQPTQTPQHHQSLQGQRSLNLSCNICGKHFRRQKTLETHLSVAHPKQEDIEQFSDPEDMMEGIRGVVEAGEESEDDSESIVRLTTLTTHGADTLQKSHNVWYGEEDLSATEADLQALQHAENEQHHSQEQQHIQQQTTQHQQPAQQMELNHMCELCGDAFHSKARLNQHLRIEHLELRQKGKEKTTEDDDDESPRGKKPQKRLACTQCDRVFNHRNSLVYHLRSHSGERPHQCEECGKSFFATSALKVHMRLHSGDKPYKCEFCGRNFRQWGDLKYHCTSRHSEEKQYQCEYCGKDFARKYSLIVHRRIHTGEKDYVCEFCNKKFRASSYLQNHRRIHTGEKPHRCEICDKPFRVRSDMKRHLNTHNRERQRAAGPSASNGRVNNPKMEAVESEGDVDTPDSQDHTSIHQNIHIHELENSTTITVMKNDSEGMEILPDHSSGHPQSSTTISLSSHTTDAGLQYSSDRDTLEPRTHGAGTTQSGQLVYVLPTNYYM</sequence>
<dbReference type="FunFam" id="3.30.160.60:FF:000075">
    <property type="entry name" value="Putative zinc finger protein 536"/>
    <property type="match status" value="1"/>
</dbReference>
<feature type="domain" description="C2H2-type" evidence="14">
    <location>
        <begin position="949"/>
        <end position="976"/>
    </location>
</feature>
<feature type="region of interest" description="Disordered" evidence="13">
    <location>
        <begin position="641"/>
        <end position="677"/>
    </location>
</feature>
<evidence type="ECO:0000256" key="1">
    <source>
        <dbReference type="ARBA" id="ARBA00004123"/>
    </source>
</evidence>
<dbReference type="PANTHER" id="PTHR24388">
    <property type="entry name" value="ZINC FINGER PROTEIN"/>
    <property type="match status" value="1"/>
</dbReference>
<protein>
    <submittedName>
        <fullName evidence="15">Zinc finger protein 577</fullName>
    </submittedName>
</protein>
<dbReference type="GO" id="GO:0003682">
    <property type="term" value="F:chromatin binding"/>
    <property type="evidence" value="ECO:0007669"/>
    <property type="project" value="UniProtKB-ARBA"/>
</dbReference>
<evidence type="ECO:0000256" key="9">
    <source>
        <dbReference type="ARBA" id="ARBA00023163"/>
    </source>
</evidence>
<dbReference type="FunFam" id="3.30.160.60:FF:000512">
    <property type="entry name" value="zinc finger protein 197 isoform X1"/>
    <property type="match status" value="1"/>
</dbReference>
<keyword evidence="9" id="KW-0804">Transcription</keyword>
<dbReference type="SMART" id="SM00355">
    <property type="entry name" value="ZnF_C2H2"/>
    <property type="match status" value="10"/>
</dbReference>
<feature type="compositionally biased region" description="Low complexity" evidence="13">
    <location>
        <begin position="1107"/>
        <end position="1118"/>
    </location>
</feature>
<dbReference type="GO" id="GO:0008270">
    <property type="term" value="F:zinc ion binding"/>
    <property type="evidence" value="ECO:0007669"/>
    <property type="project" value="UniProtKB-KW"/>
</dbReference>
<feature type="domain" description="C2H2-type" evidence="14">
    <location>
        <begin position="511"/>
        <end position="538"/>
    </location>
</feature>
<feature type="domain" description="C2H2-type" evidence="14">
    <location>
        <begin position="864"/>
        <end position="891"/>
    </location>
</feature>
<keyword evidence="16" id="KW-1185">Reference proteome</keyword>
<feature type="domain" description="C2H2-type" evidence="14">
    <location>
        <begin position="920"/>
        <end position="948"/>
    </location>
</feature>
<feature type="domain" description="C2H2-type" evidence="14">
    <location>
        <begin position="892"/>
        <end position="919"/>
    </location>
</feature>
<feature type="compositionally biased region" description="Acidic residues" evidence="13">
    <location>
        <begin position="453"/>
        <end position="470"/>
    </location>
</feature>
<dbReference type="FunFam" id="3.30.160.60:FF:001963">
    <property type="entry name" value="Replication initiator 1"/>
    <property type="match status" value="1"/>
</dbReference>
<evidence type="ECO:0000256" key="8">
    <source>
        <dbReference type="ARBA" id="ARBA00023125"/>
    </source>
</evidence>
<name>A0AAE1HL60_9NEOP</name>
<dbReference type="GO" id="GO:0000981">
    <property type="term" value="F:DNA-binding transcription factor activity, RNA polymerase II-specific"/>
    <property type="evidence" value="ECO:0007669"/>
    <property type="project" value="TreeGrafter"/>
</dbReference>
<evidence type="ECO:0000256" key="4">
    <source>
        <dbReference type="ARBA" id="ARBA00022737"/>
    </source>
</evidence>
<comment type="subcellular location">
    <subcellularLocation>
        <location evidence="1">Nucleus</location>
    </subcellularLocation>
</comment>
<dbReference type="GO" id="GO:0000978">
    <property type="term" value="F:RNA polymerase II cis-regulatory region sequence-specific DNA binding"/>
    <property type="evidence" value="ECO:0007669"/>
    <property type="project" value="TreeGrafter"/>
</dbReference>
<dbReference type="FunFam" id="3.30.160.60:FF:000690">
    <property type="entry name" value="Zinc finger protein 354C"/>
    <property type="match status" value="1"/>
</dbReference>
<dbReference type="SUPFAM" id="SSF57667">
    <property type="entry name" value="beta-beta-alpha zinc fingers"/>
    <property type="match status" value="4"/>
</dbReference>
<evidence type="ECO:0000313" key="15">
    <source>
        <dbReference type="EMBL" id="KAK3923233.1"/>
    </source>
</evidence>
<dbReference type="Gene3D" id="3.30.160.60">
    <property type="entry name" value="Classic Zinc Finger"/>
    <property type="match status" value="7"/>
</dbReference>
<feature type="region of interest" description="Disordered" evidence="13">
    <location>
        <begin position="1025"/>
        <end position="1046"/>
    </location>
</feature>
<reference evidence="15" key="1">
    <citation type="submission" date="2021-07" db="EMBL/GenBank/DDBJ databases">
        <authorList>
            <person name="Catto M.A."/>
            <person name="Jacobson A."/>
            <person name="Kennedy G."/>
            <person name="Labadie P."/>
            <person name="Hunt B.G."/>
            <person name="Srinivasan R."/>
        </authorList>
    </citation>
    <scope>NUCLEOTIDE SEQUENCE</scope>
    <source>
        <strain evidence="15">PL_HMW_Pooled</strain>
        <tissue evidence="15">Head</tissue>
    </source>
</reference>
<dbReference type="GO" id="GO:0000785">
    <property type="term" value="C:chromatin"/>
    <property type="evidence" value="ECO:0007669"/>
    <property type="project" value="UniProtKB-ARBA"/>
</dbReference>
<evidence type="ECO:0000256" key="13">
    <source>
        <dbReference type="SAM" id="MobiDB-lite"/>
    </source>
</evidence>
<feature type="domain" description="C2H2-type" evidence="14">
    <location>
        <begin position="682"/>
        <end position="710"/>
    </location>
</feature>
<organism evidence="15 16">
    <name type="scientific">Frankliniella fusca</name>
    <dbReference type="NCBI Taxonomy" id="407009"/>
    <lineage>
        <taxon>Eukaryota</taxon>
        <taxon>Metazoa</taxon>
        <taxon>Ecdysozoa</taxon>
        <taxon>Arthropoda</taxon>
        <taxon>Hexapoda</taxon>
        <taxon>Insecta</taxon>
        <taxon>Pterygota</taxon>
        <taxon>Neoptera</taxon>
        <taxon>Paraneoptera</taxon>
        <taxon>Thysanoptera</taxon>
        <taxon>Terebrantia</taxon>
        <taxon>Thripoidea</taxon>
        <taxon>Thripidae</taxon>
        <taxon>Frankliniella</taxon>
    </lineage>
</organism>
<proteinExistence type="inferred from homology"/>
<evidence type="ECO:0000256" key="6">
    <source>
        <dbReference type="ARBA" id="ARBA00022833"/>
    </source>
</evidence>
<feature type="compositionally biased region" description="Basic and acidic residues" evidence="13">
    <location>
        <begin position="781"/>
        <end position="790"/>
    </location>
</feature>
<evidence type="ECO:0000256" key="12">
    <source>
        <dbReference type="PROSITE-ProRule" id="PRU00042"/>
    </source>
</evidence>
<feature type="domain" description="C2H2-type" evidence="14">
    <location>
        <begin position="1005"/>
        <end position="1032"/>
    </location>
</feature>
<evidence type="ECO:0000313" key="16">
    <source>
        <dbReference type="Proteomes" id="UP001219518"/>
    </source>
</evidence>
<dbReference type="PANTHER" id="PTHR24388:SF54">
    <property type="entry name" value="PROTEIN ESCARGOT"/>
    <property type="match status" value="1"/>
</dbReference>
<dbReference type="InterPro" id="IPR050527">
    <property type="entry name" value="Snail/Krueppel_Znf"/>
</dbReference>
<keyword evidence="5 12" id="KW-0863">Zinc-finger</keyword>
<feature type="domain" description="C2H2-type" evidence="14">
    <location>
        <begin position="543"/>
        <end position="565"/>
    </location>
</feature>
<keyword evidence="3" id="KW-0479">Metal-binding</keyword>
<comment type="caution">
    <text evidence="15">The sequence shown here is derived from an EMBL/GenBank/DDBJ whole genome shotgun (WGS) entry which is preliminary data.</text>
</comment>
<dbReference type="Proteomes" id="UP001219518">
    <property type="component" value="Unassembled WGS sequence"/>
</dbReference>
<feature type="compositionally biased region" description="Low complexity" evidence="13">
    <location>
        <begin position="641"/>
        <end position="672"/>
    </location>
</feature>
<keyword evidence="6" id="KW-0862">Zinc</keyword>
<feature type="region of interest" description="Disordered" evidence="13">
    <location>
        <begin position="1094"/>
        <end position="1143"/>
    </location>
</feature>
<evidence type="ECO:0000259" key="14">
    <source>
        <dbReference type="PROSITE" id="PS50157"/>
    </source>
</evidence>
<evidence type="ECO:0000256" key="11">
    <source>
        <dbReference type="ARBA" id="ARBA00037948"/>
    </source>
</evidence>
<dbReference type="GO" id="GO:0005634">
    <property type="term" value="C:nucleus"/>
    <property type="evidence" value="ECO:0007669"/>
    <property type="project" value="UniProtKB-SubCell"/>
</dbReference>
<comment type="similarity">
    <text evidence="11">Belongs to the snail C2H2-type zinc-finger protein family.</text>
</comment>
<evidence type="ECO:0000256" key="10">
    <source>
        <dbReference type="ARBA" id="ARBA00023242"/>
    </source>
</evidence>
<dbReference type="EMBL" id="JAHWGI010001142">
    <property type="protein sequence ID" value="KAK3923233.1"/>
    <property type="molecule type" value="Genomic_DNA"/>
</dbReference>
<dbReference type="GO" id="GO:0040029">
    <property type="term" value="P:epigenetic regulation of gene expression"/>
    <property type="evidence" value="ECO:0007669"/>
    <property type="project" value="UniProtKB-ARBA"/>
</dbReference>
<gene>
    <name evidence="15" type="ORF">KUF71_000315</name>
</gene>
<reference evidence="15" key="2">
    <citation type="journal article" date="2023" name="BMC Genomics">
        <title>Pest status, molecular evolution, and epigenetic factors derived from the genome assembly of Frankliniella fusca, a thysanopteran phytovirus vector.</title>
        <authorList>
            <person name="Catto M.A."/>
            <person name="Labadie P.E."/>
            <person name="Jacobson A.L."/>
            <person name="Kennedy G.G."/>
            <person name="Srinivasan R."/>
            <person name="Hunt B.G."/>
        </authorList>
    </citation>
    <scope>NUCLEOTIDE SEQUENCE</scope>
    <source>
        <strain evidence="15">PL_HMW_Pooled</strain>
    </source>
</reference>
<feature type="region of interest" description="Disordered" evidence="13">
    <location>
        <begin position="448"/>
        <end position="503"/>
    </location>
</feature>
<dbReference type="AlphaFoldDB" id="A0AAE1HL60"/>
<feature type="domain" description="C2H2-type" evidence="14">
    <location>
        <begin position="977"/>
        <end position="1004"/>
    </location>
</feature>
<dbReference type="InterPro" id="IPR013087">
    <property type="entry name" value="Znf_C2H2_type"/>
</dbReference>
<accession>A0AAE1HL60</accession>
<evidence type="ECO:0000256" key="5">
    <source>
        <dbReference type="ARBA" id="ARBA00022771"/>
    </source>
</evidence>
<feature type="compositionally biased region" description="Basic residues" evidence="13">
    <location>
        <begin position="476"/>
        <end position="494"/>
    </location>
</feature>
<dbReference type="PROSITE" id="PS50157">
    <property type="entry name" value="ZINC_FINGER_C2H2_2"/>
    <property type="match status" value="10"/>
</dbReference>
<keyword evidence="4" id="KW-0677">Repeat</keyword>
<dbReference type="Pfam" id="PF00096">
    <property type="entry name" value="zf-C2H2"/>
    <property type="match status" value="7"/>
</dbReference>
<feature type="region of interest" description="Disordered" evidence="13">
    <location>
        <begin position="838"/>
        <end position="863"/>
    </location>
</feature>
<dbReference type="FunFam" id="3.30.160.60:FF:001480">
    <property type="entry name" value="Si:cabz01071911.3"/>
    <property type="match status" value="1"/>
</dbReference>
<feature type="domain" description="C2H2-type" evidence="14">
    <location>
        <begin position="812"/>
        <end position="840"/>
    </location>
</feature>